<evidence type="ECO:0000256" key="5">
    <source>
        <dbReference type="ARBA" id="ARBA00022801"/>
    </source>
</evidence>
<name>A0A239JT63_9NOCA</name>
<gene>
    <name evidence="10" type="ORF">SAMN05421642_10947</name>
</gene>
<organism evidence="10 11">
    <name type="scientific">Rhodococcoides kyotonense</name>
    <dbReference type="NCBI Taxonomy" id="398843"/>
    <lineage>
        <taxon>Bacteria</taxon>
        <taxon>Bacillati</taxon>
        <taxon>Actinomycetota</taxon>
        <taxon>Actinomycetes</taxon>
        <taxon>Mycobacteriales</taxon>
        <taxon>Nocardiaceae</taxon>
        <taxon>Rhodococcoides</taxon>
    </lineage>
</organism>
<dbReference type="PRINTS" id="PR00502">
    <property type="entry name" value="NUDIXFAMILY"/>
</dbReference>
<dbReference type="GO" id="GO:0046872">
    <property type="term" value="F:metal ion binding"/>
    <property type="evidence" value="ECO:0007669"/>
    <property type="project" value="UniProtKB-KW"/>
</dbReference>
<dbReference type="InterPro" id="IPR020084">
    <property type="entry name" value="NUDIX_hydrolase_CS"/>
</dbReference>
<dbReference type="Gene3D" id="3.90.79.10">
    <property type="entry name" value="Nucleoside Triphosphate Pyrophosphohydrolase"/>
    <property type="match status" value="1"/>
</dbReference>
<dbReference type="AlphaFoldDB" id="A0A239JT63"/>
<evidence type="ECO:0000256" key="1">
    <source>
        <dbReference type="ARBA" id="ARBA00001936"/>
    </source>
</evidence>
<proteinExistence type="inferred from homology"/>
<dbReference type="Pfam" id="PF00293">
    <property type="entry name" value="NUDIX"/>
    <property type="match status" value="1"/>
</dbReference>
<dbReference type="STRING" id="398843.A3K89_12135"/>
<dbReference type="PANTHER" id="PTHR12992:SF11">
    <property type="entry name" value="MITOCHONDRIAL COENZYME A DIPHOSPHATASE NUDT8"/>
    <property type="match status" value="1"/>
</dbReference>
<comment type="cofactor">
    <cofactor evidence="2">
        <name>Mg(2+)</name>
        <dbReference type="ChEBI" id="CHEBI:18420"/>
    </cofactor>
</comment>
<dbReference type="InterPro" id="IPR020476">
    <property type="entry name" value="Nudix_hydrolase"/>
</dbReference>
<evidence type="ECO:0000256" key="6">
    <source>
        <dbReference type="ARBA" id="ARBA00022842"/>
    </source>
</evidence>
<protein>
    <submittedName>
        <fullName evidence="10">ADP-ribose pyrophosphatase YjhB, NUDIX family</fullName>
    </submittedName>
</protein>
<evidence type="ECO:0000259" key="9">
    <source>
        <dbReference type="PROSITE" id="PS51462"/>
    </source>
</evidence>
<dbReference type="CDD" id="cd03426">
    <property type="entry name" value="NUDIX_CoAse_Nudt7"/>
    <property type="match status" value="1"/>
</dbReference>
<sequence>MTPSADPTDDRLEPDNVTRALASFVSSTIDAGSKRAAAVALAIAGPPGGRRLLLTKRPSRLRAHPGQFALPGGGLDPGESAAEACLRELQEELGLVVTPDAVLGRLDDYATRSGYVISPFVVWVGDRLDELAPNEDEVAIVYEVDVSEIDTDPRFVYIEQSEKPVIQWPFRESLVHAPTGAVVHQFREVVLRGRHTRVADFEQPVFAWR</sequence>
<feature type="domain" description="Nudix hydrolase" evidence="9">
    <location>
        <begin position="33"/>
        <end position="172"/>
    </location>
</feature>
<evidence type="ECO:0000256" key="2">
    <source>
        <dbReference type="ARBA" id="ARBA00001946"/>
    </source>
</evidence>
<dbReference type="Proteomes" id="UP000198327">
    <property type="component" value="Unassembled WGS sequence"/>
</dbReference>
<dbReference type="RefSeq" id="WP_371829022.1">
    <property type="nucleotide sequence ID" value="NZ_FZOW01000009.1"/>
</dbReference>
<keyword evidence="5 8" id="KW-0378">Hydrolase</keyword>
<evidence type="ECO:0000313" key="11">
    <source>
        <dbReference type="Proteomes" id="UP000198327"/>
    </source>
</evidence>
<accession>A0A239JT63</accession>
<evidence type="ECO:0000256" key="4">
    <source>
        <dbReference type="ARBA" id="ARBA00022723"/>
    </source>
</evidence>
<comment type="similarity">
    <text evidence="3 8">Belongs to the Nudix hydrolase family.</text>
</comment>
<dbReference type="InterPro" id="IPR045121">
    <property type="entry name" value="CoAse"/>
</dbReference>
<keyword evidence="4" id="KW-0479">Metal-binding</keyword>
<dbReference type="SUPFAM" id="SSF55811">
    <property type="entry name" value="Nudix"/>
    <property type="match status" value="1"/>
</dbReference>
<dbReference type="PANTHER" id="PTHR12992">
    <property type="entry name" value="NUDIX HYDROLASE"/>
    <property type="match status" value="1"/>
</dbReference>
<comment type="cofactor">
    <cofactor evidence="1">
        <name>Mn(2+)</name>
        <dbReference type="ChEBI" id="CHEBI:29035"/>
    </cofactor>
</comment>
<dbReference type="PROSITE" id="PS00893">
    <property type="entry name" value="NUDIX_BOX"/>
    <property type="match status" value="1"/>
</dbReference>
<dbReference type="InterPro" id="IPR015797">
    <property type="entry name" value="NUDIX_hydrolase-like_dom_sf"/>
</dbReference>
<reference evidence="11" key="1">
    <citation type="submission" date="2017-06" db="EMBL/GenBank/DDBJ databases">
        <authorList>
            <person name="Varghese N."/>
            <person name="Submissions S."/>
        </authorList>
    </citation>
    <scope>NUCLEOTIDE SEQUENCE [LARGE SCALE GENOMIC DNA]</scope>
    <source>
        <strain evidence="11">JCM 23211</strain>
    </source>
</reference>
<evidence type="ECO:0000256" key="7">
    <source>
        <dbReference type="ARBA" id="ARBA00023211"/>
    </source>
</evidence>
<evidence type="ECO:0000313" key="10">
    <source>
        <dbReference type="EMBL" id="SNT08628.1"/>
    </source>
</evidence>
<dbReference type="GO" id="GO:0010945">
    <property type="term" value="F:coenzyme A diphosphatase activity"/>
    <property type="evidence" value="ECO:0007669"/>
    <property type="project" value="InterPro"/>
</dbReference>
<dbReference type="EMBL" id="FZOW01000009">
    <property type="protein sequence ID" value="SNT08628.1"/>
    <property type="molecule type" value="Genomic_DNA"/>
</dbReference>
<keyword evidence="7" id="KW-0464">Manganese</keyword>
<evidence type="ECO:0000256" key="3">
    <source>
        <dbReference type="ARBA" id="ARBA00005582"/>
    </source>
</evidence>
<dbReference type="InterPro" id="IPR000086">
    <property type="entry name" value="NUDIX_hydrolase_dom"/>
</dbReference>
<evidence type="ECO:0000256" key="8">
    <source>
        <dbReference type="RuleBase" id="RU003476"/>
    </source>
</evidence>
<keyword evidence="11" id="KW-1185">Reference proteome</keyword>
<dbReference type="PROSITE" id="PS51462">
    <property type="entry name" value="NUDIX"/>
    <property type="match status" value="1"/>
</dbReference>
<keyword evidence="6" id="KW-0460">Magnesium</keyword>